<gene>
    <name evidence="1" type="ORF">LWC34_54325</name>
</gene>
<proteinExistence type="predicted"/>
<accession>A0ABS8ZVK3</accession>
<evidence type="ECO:0000313" key="2">
    <source>
        <dbReference type="Proteomes" id="UP001521150"/>
    </source>
</evidence>
<name>A0ABS8ZVK3_9PSEU</name>
<comment type="caution">
    <text evidence="1">The sequence shown here is derived from an EMBL/GenBank/DDBJ whole genome shotgun (WGS) entry which is preliminary data.</text>
</comment>
<sequence>MLPLAVELGGYELRQARTDGLGSGGSGTVRVHRPAGFWDVRHRRMPDRLRRNHLSYSRSRVALARGSIKARVMSWPDWPKVRAHLIPDLAKKVAHCCVVVSTNALEKVRDHACTIGDRPAWTFTLRWPGRAELFVLAAGTPLLTSQDKLTRLRVEDAGLW</sequence>
<organism evidence="1 2">
    <name type="scientific">Kibdelosporangium philippinense</name>
    <dbReference type="NCBI Taxonomy" id="211113"/>
    <lineage>
        <taxon>Bacteria</taxon>
        <taxon>Bacillati</taxon>
        <taxon>Actinomycetota</taxon>
        <taxon>Actinomycetes</taxon>
        <taxon>Pseudonocardiales</taxon>
        <taxon>Pseudonocardiaceae</taxon>
        <taxon>Kibdelosporangium</taxon>
    </lineage>
</organism>
<keyword evidence="2" id="KW-1185">Reference proteome</keyword>
<dbReference type="Proteomes" id="UP001521150">
    <property type="component" value="Unassembled WGS sequence"/>
</dbReference>
<reference evidence="1 2" key="1">
    <citation type="submission" date="2021-12" db="EMBL/GenBank/DDBJ databases">
        <title>Genome sequence of Kibdelosporangium philippinense ATCC 49844.</title>
        <authorList>
            <person name="Fedorov E.A."/>
            <person name="Omeragic M."/>
            <person name="Shalygina K.F."/>
            <person name="Maclea K.S."/>
        </authorList>
    </citation>
    <scope>NUCLEOTIDE SEQUENCE [LARGE SCALE GENOMIC DNA]</scope>
    <source>
        <strain evidence="1 2">ATCC 49844</strain>
    </source>
</reference>
<protein>
    <submittedName>
        <fullName evidence="1">Uncharacterized protein</fullName>
    </submittedName>
</protein>
<dbReference type="EMBL" id="JAJVCN010000005">
    <property type="protein sequence ID" value="MCE7011736.1"/>
    <property type="molecule type" value="Genomic_DNA"/>
</dbReference>
<evidence type="ECO:0000313" key="1">
    <source>
        <dbReference type="EMBL" id="MCE7011736.1"/>
    </source>
</evidence>
<dbReference type="RefSeq" id="WP_233734498.1">
    <property type="nucleotide sequence ID" value="NZ_JAJVCN010000005.1"/>
</dbReference>